<comment type="similarity">
    <text evidence="1">Belongs to the CapA family.</text>
</comment>
<evidence type="ECO:0000313" key="3">
    <source>
        <dbReference type="EMBL" id="OHA64978.1"/>
    </source>
</evidence>
<sequence length="344" mass="37460">MKAVFAFAVCCFALVLLVGVFGLFSTMPGEASQFFSAALRFPSQQEPKAATLLFVGDIMLDRGVEWQIHRSPPVGGGGDWTWPFQHIADFLKTADLVFGNLESQISNTGNNVGSDYSFRADPASIEGLVYAGFDVLSVANNHSFDYTRDALEDSMVRLKKAGILPVGGGLSKQEAYGLVIREAGNSKIGFLAYTNSGSPVWAATETNSGIAWIDEDNLEEILKDIRTASAKVDILVVSLHAGEEYEPEPNQFQKTFSRGAIEAGADLVVGHHPHVVQSLVPHTIQGGSHGWIAYSLGNFLFDQDFSQETMKGAILKLVVEDKKIKEISLLQTRLTPSYQVELIE</sequence>
<dbReference type="CDD" id="cd07381">
    <property type="entry name" value="MPP_CapA"/>
    <property type="match status" value="1"/>
</dbReference>
<dbReference type="SMART" id="SM00854">
    <property type="entry name" value="PGA_cap"/>
    <property type="match status" value="1"/>
</dbReference>
<dbReference type="Proteomes" id="UP000178170">
    <property type="component" value="Unassembled WGS sequence"/>
</dbReference>
<dbReference type="PANTHER" id="PTHR33393:SF11">
    <property type="entry name" value="POLYGLUTAMINE SYNTHESIS ACCESSORY PROTEIN RV0574C-RELATED"/>
    <property type="match status" value="1"/>
</dbReference>
<dbReference type="InterPro" id="IPR019079">
    <property type="entry name" value="Capsule_synth_CapA"/>
</dbReference>
<dbReference type="PANTHER" id="PTHR33393">
    <property type="entry name" value="POLYGLUTAMINE SYNTHESIS ACCESSORY PROTEIN RV0574C-RELATED"/>
    <property type="match status" value="1"/>
</dbReference>
<reference evidence="3 4" key="1">
    <citation type="journal article" date="2016" name="Nat. Commun.">
        <title>Thousands of microbial genomes shed light on interconnected biogeochemical processes in an aquifer system.</title>
        <authorList>
            <person name="Anantharaman K."/>
            <person name="Brown C.T."/>
            <person name="Hug L.A."/>
            <person name="Sharon I."/>
            <person name="Castelle C.J."/>
            <person name="Probst A.J."/>
            <person name="Thomas B.C."/>
            <person name="Singh A."/>
            <person name="Wilkins M.J."/>
            <person name="Karaoz U."/>
            <person name="Brodie E.L."/>
            <person name="Williams K.H."/>
            <person name="Hubbard S.S."/>
            <person name="Banfield J.F."/>
        </authorList>
    </citation>
    <scope>NUCLEOTIDE SEQUENCE [LARGE SCALE GENOMIC DNA]</scope>
</reference>
<dbReference type="InterPro" id="IPR029052">
    <property type="entry name" value="Metallo-depent_PP-like"/>
</dbReference>
<dbReference type="AlphaFoldDB" id="A0A1G2QX64"/>
<dbReference type="InterPro" id="IPR052169">
    <property type="entry name" value="CW_Biosynth-Accessory"/>
</dbReference>
<proteinExistence type="inferred from homology"/>
<dbReference type="SUPFAM" id="SSF56300">
    <property type="entry name" value="Metallo-dependent phosphatases"/>
    <property type="match status" value="1"/>
</dbReference>
<comment type="caution">
    <text evidence="3">The sequence shown here is derived from an EMBL/GenBank/DDBJ whole genome shotgun (WGS) entry which is preliminary data.</text>
</comment>
<organism evidence="3 4">
    <name type="scientific">Candidatus Wildermuthbacteria bacterium RIFCSPHIGHO2_01_FULL_48_27b</name>
    <dbReference type="NCBI Taxonomy" id="1802447"/>
    <lineage>
        <taxon>Bacteria</taxon>
        <taxon>Candidatus Wildermuthiibacteriota</taxon>
    </lineage>
</organism>
<evidence type="ECO:0000313" key="4">
    <source>
        <dbReference type="Proteomes" id="UP000178170"/>
    </source>
</evidence>
<gene>
    <name evidence="3" type="ORF">A2843_00570</name>
</gene>
<evidence type="ECO:0000259" key="2">
    <source>
        <dbReference type="SMART" id="SM00854"/>
    </source>
</evidence>
<dbReference type="Gene3D" id="3.60.21.10">
    <property type="match status" value="1"/>
</dbReference>
<feature type="domain" description="Capsule synthesis protein CapA" evidence="2">
    <location>
        <begin position="51"/>
        <end position="303"/>
    </location>
</feature>
<protein>
    <recommendedName>
        <fullName evidence="2">Capsule synthesis protein CapA domain-containing protein</fullName>
    </recommendedName>
</protein>
<dbReference type="Pfam" id="PF09587">
    <property type="entry name" value="PGA_cap"/>
    <property type="match status" value="1"/>
</dbReference>
<accession>A0A1G2QX64</accession>
<evidence type="ECO:0000256" key="1">
    <source>
        <dbReference type="ARBA" id="ARBA00005662"/>
    </source>
</evidence>
<name>A0A1G2QX64_9BACT</name>
<dbReference type="EMBL" id="MHTS01000004">
    <property type="protein sequence ID" value="OHA64978.1"/>
    <property type="molecule type" value="Genomic_DNA"/>
</dbReference>